<gene>
    <name evidence="1" type="ORF">EVA96_00050</name>
</gene>
<dbReference type="Proteomes" id="UP000315782">
    <property type="component" value="Unassembled WGS sequence"/>
</dbReference>
<accession>A0A520MPS4</accession>
<evidence type="ECO:0000313" key="1">
    <source>
        <dbReference type="EMBL" id="RZO23195.1"/>
    </source>
</evidence>
<dbReference type="SUPFAM" id="SSF55961">
    <property type="entry name" value="Bet v1-like"/>
    <property type="match status" value="1"/>
</dbReference>
<proteinExistence type="predicted"/>
<name>A0A520MPS4_9GAMM</name>
<dbReference type="InterPro" id="IPR023393">
    <property type="entry name" value="START-like_dom_sf"/>
</dbReference>
<reference evidence="1 2" key="1">
    <citation type="submission" date="2019-02" db="EMBL/GenBank/DDBJ databases">
        <title>Prokaryotic population dynamics and viral predation in marine succession experiment using metagenomics: the confinement effect.</title>
        <authorList>
            <person name="Haro-Moreno J.M."/>
            <person name="Rodriguez-Valera F."/>
            <person name="Lopez-Perez M."/>
        </authorList>
    </citation>
    <scope>NUCLEOTIDE SEQUENCE [LARGE SCALE GENOMIC DNA]</scope>
    <source>
        <strain evidence="1">MED-G163</strain>
    </source>
</reference>
<sequence>MKILKDEIIFQCSAKNLWSILSDVTRCDWVPTINSITLEDDCRVFEMSGMGQVKERILEINHDLMKLQYSAVETRTPINHHLATMQIFVKSEKECQLNWTTEIDPEIFADSIHQGMLISVEGLKKVL</sequence>
<protein>
    <submittedName>
        <fullName evidence="1">SRPBCC family protein</fullName>
    </submittedName>
</protein>
<dbReference type="Gene3D" id="3.30.530.20">
    <property type="match status" value="1"/>
</dbReference>
<dbReference type="AlphaFoldDB" id="A0A520MPS4"/>
<evidence type="ECO:0000313" key="2">
    <source>
        <dbReference type="Proteomes" id="UP000315782"/>
    </source>
</evidence>
<comment type="caution">
    <text evidence="1">The sequence shown here is derived from an EMBL/GenBank/DDBJ whole genome shotgun (WGS) entry which is preliminary data.</text>
</comment>
<dbReference type="EMBL" id="SHBI01000001">
    <property type="protein sequence ID" value="RZO23195.1"/>
    <property type="molecule type" value="Genomic_DNA"/>
</dbReference>
<dbReference type="CDD" id="cd07821">
    <property type="entry name" value="PYR_PYL_RCAR_like"/>
    <property type="match status" value="1"/>
</dbReference>
<organism evidence="1 2">
    <name type="scientific">SAR86 cluster bacterium</name>
    <dbReference type="NCBI Taxonomy" id="2030880"/>
    <lineage>
        <taxon>Bacteria</taxon>
        <taxon>Pseudomonadati</taxon>
        <taxon>Pseudomonadota</taxon>
        <taxon>Gammaproteobacteria</taxon>
        <taxon>SAR86 cluster</taxon>
    </lineage>
</organism>